<reference evidence="1 2" key="1">
    <citation type="submission" date="2016-10" db="EMBL/GenBank/DDBJ databases">
        <authorList>
            <person name="de Groot N.N."/>
        </authorList>
    </citation>
    <scope>NUCLEOTIDE SEQUENCE [LARGE SCALE GENOMIC DNA]</scope>
    <source>
        <strain evidence="1 2">IBRC-M10418</strain>
    </source>
</reference>
<accession>A0A1H6ICZ0</accession>
<keyword evidence="2" id="KW-1185">Reference proteome</keyword>
<protein>
    <submittedName>
        <fullName evidence="1">Uncharacterized protein</fullName>
    </submittedName>
</protein>
<evidence type="ECO:0000313" key="1">
    <source>
        <dbReference type="EMBL" id="SEH46230.1"/>
    </source>
</evidence>
<dbReference type="STRING" id="1267564.SAMN05192561_102133"/>
<dbReference type="Proteomes" id="UP000199215">
    <property type="component" value="Unassembled WGS sequence"/>
</dbReference>
<evidence type="ECO:0000313" key="2">
    <source>
        <dbReference type="Proteomes" id="UP000199215"/>
    </source>
</evidence>
<dbReference type="OrthoDB" id="294990at2157"/>
<sequence length="117" mass="13389">MEPDGDVRVLEDTERRFADGTVLRVRVLAVPESGKFPDGVKYRLHYGTEDGETLIRYDNSHGVHERHTPDGLDDDYGFPGYDAVQERFWVAVERLHAEGSHHRTTANYDTEHAHRDG</sequence>
<proteinExistence type="predicted"/>
<organism evidence="1 2">
    <name type="scientific">Halopenitus malekzadehii</name>
    <dbReference type="NCBI Taxonomy" id="1267564"/>
    <lineage>
        <taxon>Archaea</taxon>
        <taxon>Methanobacteriati</taxon>
        <taxon>Methanobacteriota</taxon>
        <taxon>Stenosarchaea group</taxon>
        <taxon>Halobacteria</taxon>
        <taxon>Halobacteriales</taxon>
        <taxon>Haloferacaceae</taxon>
        <taxon>Halopenitus</taxon>
    </lineage>
</organism>
<dbReference type="Pfam" id="PF20126">
    <property type="entry name" value="TumE"/>
    <property type="match status" value="1"/>
</dbReference>
<name>A0A1H6ICZ0_9EURY</name>
<dbReference type="RefSeq" id="WP_218143034.1">
    <property type="nucleotide sequence ID" value="NZ_FNWU01000002.1"/>
</dbReference>
<dbReference type="InterPro" id="IPR045397">
    <property type="entry name" value="TumE-like"/>
</dbReference>
<dbReference type="AlphaFoldDB" id="A0A1H6ICZ0"/>
<dbReference type="EMBL" id="FNWU01000002">
    <property type="protein sequence ID" value="SEH46230.1"/>
    <property type="molecule type" value="Genomic_DNA"/>
</dbReference>
<gene>
    <name evidence="1" type="ORF">SAMN05192561_102133</name>
</gene>